<dbReference type="InterPro" id="IPR029063">
    <property type="entry name" value="SAM-dependent_MTases_sf"/>
</dbReference>
<dbReference type="AlphaFoldDB" id="A0A6C0LDQ1"/>
<accession>A0A6C0LDQ1</accession>
<dbReference type="PANTHER" id="PTHR34203:SF15">
    <property type="entry name" value="SLL1173 PROTEIN"/>
    <property type="match status" value="1"/>
</dbReference>
<reference evidence="1" key="1">
    <citation type="journal article" date="2020" name="Nature">
        <title>Giant virus diversity and host interactions through global metagenomics.</title>
        <authorList>
            <person name="Schulz F."/>
            <person name="Roux S."/>
            <person name="Paez-Espino D."/>
            <person name="Jungbluth S."/>
            <person name="Walsh D.A."/>
            <person name="Denef V.J."/>
            <person name="McMahon K.D."/>
            <person name="Konstantinidis K.T."/>
            <person name="Eloe-Fadrosh E.A."/>
            <person name="Kyrpides N.C."/>
            <person name="Woyke T."/>
        </authorList>
    </citation>
    <scope>NUCLEOTIDE SEQUENCE</scope>
    <source>
        <strain evidence="1">GVMAG-M-3300027791-30</strain>
    </source>
</reference>
<sequence length="245" mass="28891">MKYLLQKISFFNYKDIIMNIFNYNEALQNTIELDIISKCLEHDGCWEPYQTEISKEILKDGNNIFIDIGSHLGYYSLLASTYNNQVISIDCNETYINLFQKSITENNIENIKIYNKLVNKEFSLDTIIDINSYIKLIKCDIEGYEIEFINSILVRLEQNKIENLIIEISPELRNNYSEYIMKIKKFGYFIYDLGLSPQRKLNSLTTLKSLNMININSVENMKYYISNLPEKQSNFLFSTKNYLLL</sequence>
<evidence type="ECO:0008006" key="2">
    <source>
        <dbReference type="Google" id="ProtNLM"/>
    </source>
</evidence>
<evidence type="ECO:0000313" key="1">
    <source>
        <dbReference type="EMBL" id="QHU28713.1"/>
    </source>
</evidence>
<dbReference type="Gene3D" id="3.40.50.150">
    <property type="entry name" value="Vaccinia Virus protein VP39"/>
    <property type="match status" value="1"/>
</dbReference>
<dbReference type="SUPFAM" id="SSF53335">
    <property type="entry name" value="S-adenosyl-L-methionine-dependent methyltransferases"/>
    <property type="match status" value="1"/>
</dbReference>
<protein>
    <recommendedName>
        <fullName evidence="2">Methyltransferase FkbM domain-containing protein</fullName>
    </recommendedName>
</protein>
<dbReference type="InterPro" id="IPR052514">
    <property type="entry name" value="SAM-dependent_MTase"/>
</dbReference>
<proteinExistence type="predicted"/>
<dbReference type="PANTHER" id="PTHR34203">
    <property type="entry name" value="METHYLTRANSFERASE, FKBM FAMILY PROTEIN"/>
    <property type="match status" value="1"/>
</dbReference>
<dbReference type="EMBL" id="MN740474">
    <property type="protein sequence ID" value="QHU28713.1"/>
    <property type="molecule type" value="Genomic_DNA"/>
</dbReference>
<name>A0A6C0LDQ1_9ZZZZ</name>
<organism evidence="1">
    <name type="scientific">viral metagenome</name>
    <dbReference type="NCBI Taxonomy" id="1070528"/>
    <lineage>
        <taxon>unclassified sequences</taxon>
        <taxon>metagenomes</taxon>
        <taxon>organismal metagenomes</taxon>
    </lineage>
</organism>